<evidence type="ECO:0000256" key="7">
    <source>
        <dbReference type="ARBA" id="ARBA00023004"/>
    </source>
</evidence>
<dbReference type="PANTHER" id="PTHR47354:SF6">
    <property type="entry name" value="NADH OXIDOREDUCTASE HCR"/>
    <property type="match status" value="1"/>
</dbReference>
<reference evidence="10" key="1">
    <citation type="journal article" date="2014" name="Front. Microbiol.">
        <title>High frequency of phylogenetically diverse reductive dehalogenase-homologous genes in deep subseafloor sedimentary metagenomes.</title>
        <authorList>
            <person name="Kawai M."/>
            <person name="Futagami T."/>
            <person name="Toyoda A."/>
            <person name="Takaki Y."/>
            <person name="Nishi S."/>
            <person name="Hori S."/>
            <person name="Arai W."/>
            <person name="Tsubouchi T."/>
            <person name="Morono Y."/>
            <person name="Uchiyama I."/>
            <person name="Ito T."/>
            <person name="Fujiyama A."/>
            <person name="Inagaki F."/>
            <person name="Takami H."/>
        </authorList>
    </citation>
    <scope>NUCLEOTIDE SEQUENCE</scope>
    <source>
        <strain evidence="10">Expedition CK06-06</strain>
    </source>
</reference>
<dbReference type="AlphaFoldDB" id="X1N1H7"/>
<keyword evidence="3" id="KW-0001">2Fe-2S</keyword>
<dbReference type="GO" id="GO:0046872">
    <property type="term" value="F:metal ion binding"/>
    <property type="evidence" value="ECO:0007669"/>
    <property type="project" value="UniProtKB-KW"/>
</dbReference>
<evidence type="ECO:0000256" key="5">
    <source>
        <dbReference type="ARBA" id="ARBA00022827"/>
    </source>
</evidence>
<dbReference type="InterPro" id="IPR017927">
    <property type="entry name" value="FAD-bd_FR_type"/>
</dbReference>
<dbReference type="SUPFAM" id="SSF63380">
    <property type="entry name" value="Riboflavin synthase domain-like"/>
    <property type="match status" value="1"/>
</dbReference>
<keyword evidence="8" id="KW-0411">Iron-sulfur</keyword>
<keyword evidence="6" id="KW-0560">Oxidoreductase</keyword>
<dbReference type="PROSITE" id="PS51384">
    <property type="entry name" value="FAD_FR"/>
    <property type="match status" value="1"/>
</dbReference>
<dbReference type="InterPro" id="IPR050415">
    <property type="entry name" value="MRET"/>
</dbReference>
<feature type="non-terminal residue" evidence="10">
    <location>
        <position position="80"/>
    </location>
</feature>
<feature type="domain" description="FAD-binding FR-type" evidence="9">
    <location>
        <begin position="18"/>
        <end position="80"/>
    </location>
</feature>
<comment type="caution">
    <text evidence="10">The sequence shown here is derived from an EMBL/GenBank/DDBJ whole genome shotgun (WGS) entry which is preliminary data.</text>
</comment>
<keyword evidence="2" id="KW-0285">Flavoprotein</keyword>
<gene>
    <name evidence="10" type="ORF">S06H3_44226</name>
</gene>
<accession>X1N1H7</accession>
<evidence type="ECO:0000256" key="3">
    <source>
        <dbReference type="ARBA" id="ARBA00022714"/>
    </source>
</evidence>
<keyword evidence="7" id="KW-0408">Iron</keyword>
<dbReference type="InterPro" id="IPR008333">
    <property type="entry name" value="Cbr1-like_FAD-bd_dom"/>
</dbReference>
<dbReference type="InterPro" id="IPR017938">
    <property type="entry name" value="Riboflavin_synthase-like_b-brl"/>
</dbReference>
<keyword evidence="5" id="KW-0274">FAD</keyword>
<sequence length="80" mass="9235">MNMSDTFLNPVTTQTWANGRHIVRCVKVIQETWDVRTFCFMADQPIMFFFKPGQFVTLELEIEGKPVMRSYTISSSPSVP</sequence>
<dbReference type="GO" id="GO:0016491">
    <property type="term" value="F:oxidoreductase activity"/>
    <property type="evidence" value="ECO:0007669"/>
    <property type="project" value="UniProtKB-KW"/>
</dbReference>
<dbReference type="Gene3D" id="2.40.30.10">
    <property type="entry name" value="Translation factors"/>
    <property type="match status" value="1"/>
</dbReference>
<dbReference type="EMBL" id="BARV01027490">
    <property type="protein sequence ID" value="GAI37867.1"/>
    <property type="molecule type" value="Genomic_DNA"/>
</dbReference>
<evidence type="ECO:0000259" key="9">
    <source>
        <dbReference type="PROSITE" id="PS51384"/>
    </source>
</evidence>
<dbReference type="GO" id="GO:0051537">
    <property type="term" value="F:2 iron, 2 sulfur cluster binding"/>
    <property type="evidence" value="ECO:0007669"/>
    <property type="project" value="UniProtKB-KW"/>
</dbReference>
<protein>
    <recommendedName>
        <fullName evidence="9">FAD-binding FR-type domain-containing protein</fullName>
    </recommendedName>
</protein>
<evidence type="ECO:0000313" key="10">
    <source>
        <dbReference type="EMBL" id="GAI37867.1"/>
    </source>
</evidence>
<keyword evidence="4" id="KW-0479">Metal-binding</keyword>
<dbReference type="PANTHER" id="PTHR47354">
    <property type="entry name" value="NADH OXIDOREDUCTASE HCR"/>
    <property type="match status" value="1"/>
</dbReference>
<organism evidence="10">
    <name type="scientific">marine sediment metagenome</name>
    <dbReference type="NCBI Taxonomy" id="412755"/>
    <lineage>
        <taxon>unclassified sequences</taxon>
        <taxon>metagenomes</taxon>
        <taxon>ecological metagenomes</taxon>
    </lineage>
</organism>
<comment type="cofactor">
    <cofactor evidence="1">
        <name>FAD</name>
        <dbReference type="ChEBI" id="CHEBI:57692"/>
    </cofactor>
</comment>
<name>X1N1H7_9ZZZZ</name>
<evidence type="ECO:0000256" key="2">
    <source>
        <dbReference type="ARBA" id="ARBA00022630"/>
    </source>
</evidence>
<evidence type="ECO:0000256" key="6">
    <source>
        <dbReference type="ARBA" id="ARBA00023002"/>
    </source>
</evidence>
<proteinExistence type="predicted"/>
<evidence type="ECO:0000256" key="4">
    <source>
        <dbReference type="ARBA" id="ARBA00022723"/>
    </source>
</evidence>
<dbReference type="Pfam" id="PF00970">
    <property type="entry name" value="FAD_binding_6"/>
    <property type="match status" value="1"/>
</dbReference>
<evidence type="ECO:0000256" key="1">
    <source>
        <dbReference type="ARBA" id="ARBA00001974"/>
    </source>
</evidence>
<evidence type="ECO:0000256" key="8">
    <source>
        <dbReference type="ARBA" id="ARBA00023014"/>
    </source>
</evidence>